<dbReference type="SMART" id="SM00342">
    <property type="entry name" value="HTH_ARAC"/>
    <property type="match status" value="1"/>
</dbReference>
<proteinExistence type="predicted"/>
<dbReference type="PANTHER" id="PTHR43436">
    <property type="entry name" value="ARAC-FAMILY TRANSCRIPTIONAL REGULATOR"/>
    <property type="match status" value="1"/>
</dbReference>
<dbReference type="Pfam" id="PF12833">
    <property type="entry name" value="HTH_18"/>
    <property type="match status" value="1"/>
</dbReference>
<dbReference type="Gene3D" id="1.10.10.60">
    <property type="entry name" value="Homeodomain-like"/>
    <property type="match status" value="2"/>
</dbReference>
<dbReference type="Pfam" id="PF06719">
    <property type="entry name" value="AraC_N"/>
    <property type="match status" value="1"/>
</dbReference>
<accession>A0A0D4ZZ97</accession>
<dbReference type="GO" id="GO:0003700">
    <property type="term" value="F:DNA-binding transcription factor activity"/>
    <property type="evidence" value="ECO:0007669"/>
    <property type="project" value="InterPro"/>
</dbReference>
<dbReference type="EMBL" id="KM017071">
    <property type="protein sequence ID" value="AJW29567.1"/>
    <property type="molecule type" value="Genomic_DNA"/>
</dbReference>
<evidence type="ECO:0000256" key="1">
    <source>
        <dbReference type="ARBA" id="ARBA00023015"/>
    </source>
</evidence>
<evidence type="ECO:0000256" key="2">
    <source>
        <dbReference type="ARBA" id="ARBA00023163"/>
    </source>
</evidence>
<protein>
    <submittedName>
        <fullName evidence="4">Transcriptional regulator, AraC family</fullName>
    </submittedName>
</protein>
<dbReference type="InterPro" id="IPR018060">
    <property type="entry name" value="HTH_AraC"/>
</dbReference>
<evidence type="ECO:0000259" key="3">
    <source>
        <dbReference type="PROSITE" id="PS01124"/>
    </source>
</evidence>
<sequence length="324" mass="35362">MGTQLQELRQLASQAENRRTETGIPRVAMVQGEIPEHQLSAVYDPMINLILAGSKTMTVGDRTFRYDPATYFVMSVDLPAVGSIHSSANGDPYLAVSLTLEPAIVANLLADLPKPAGGELYSPGFSVAPVTPELLDAWLRMLRLTERPNEIAALAPAYEREILFRVMQGPLGWMLRDVATPDTALSRIGVAIQWIRENFAKPLRVDALAEMAALSVSAFHRHFKAVTALSPLQYQKHVRLLHARSLLIAGEGNATSVAFGVGYESPTQFSREYARQFGLPPSRDAARLRCDCDALTGATVQRQRGGFLLRCSCLVPAFDGADLS</sequence>
<dbReference type="GO" id="GO:0043565">
    <property type="term" value="F:sequence-specific DNA binding"/>
    <property type="evidence" value="ECO:0007669"/>
    <property type="project" value="InterPro"/>
</dbReference>
<dbReference type="SUPFAM" id="SSF46689">
    <property type="entry name" value="Homeodomain-like"/>
    <property type="match status" value="2"/>
</dbReference>
<dbReference type="AlphaFoldDB" id="A0A0D4ZZ97"/>
<evidence type="ECO:0000313" key="4">
    <source>
        <dbReference type="EMBL" id="AJW29567.1"/>
    </source>
</evidence>
<reference evidence="4" key="1">
    <citation type="submission" date="2014-06" db="EMBL/GenBank/DDBJ databases">
        <title>Molecular and ecological studies on carbamate pesticide degrading bacteria isolated from agricultural soils.</title>
        <authorList>
            <person name="Kim D.-U."/>
            <person name="Ka J.-O."/>
        </authorList>
    </citation>
    <scope>NUCLEOTIDE SEQUENCE</scope>
    <source>
        <strain evidence="4">JE1</strain>
        <plasmid evidence="4">pJE1</plasmid>
    </source>
</reference>
<gene>
    <name evidence="4" type="ORF">pJE1_145</name>
</gene>
<dbReference type="PROSITE" id="PS01124">
    <property type="entry name" value="HTH_ARAC_FAMILY_2"/>
    <property type="match status" value="1"/>
</dbReference>
<feature type="domain" description="HTH araC/xylS-type" evidence="3">
    <location>
        <begin position="189"/>
        <end position="287"/>
    </location>
</feature>
<name>A0A0D4ZZ97_9SPHN</name>
<dbReference type="RefSeq" id="WP_087575763.1">
    <property type="nucleotide sequence ID" value="NZ_KM017071.1"/>
</dbReference>
<geneLocation type="plasmid" evidence="4">
    <name>pJE1</name>
</geneLocation>
<dbReference type="InterPro" id="IPR009057">
    <property type="entry name" value="Homeodomain-like_sf"/>
</dbReference>
<keyword evidence="4" id="KW-0614">Plasmid</keyword>
<dbReference type="PANTHER" id="PTHR43436:SF1">
    <property type="entry name" value="TRANSCRIPTIONAL REGULATORY PROTEIN"/>
    <property type="match status" value="1"/>
</dbReference>
<keyword evidence="2" id="KW-0804">Transcription</keyword>
<dbReference type="InterPro" id="IPR009594">
    <property type="entry name" value="Tscrpt_reg_HTH_AraC_N"/>
</dbReference>
<keyword evidence="1" id="KW-0805">Transcription regulation</keyword>
<organism evidence="4">
    <name type="scientific">Sphingomonas sp. JE1</name>
    <dbReference type="NCBI Taxonomy" id="1628059"/>
    <lineage>
        <taxon>Bacteria</taxon>
        <taxon>Pseudomonadati</taxon>
        <taxon>Pseudomonadota</taxon>
        <taxon>Alphaproteobacteria</taxon>
        <taxon>Sphingomonadales</taxon>
        <taxon>Sphingomonadaceae</taxon>
        <taxon>Sphingomonas</taxon>
    </lineage>
</organism>